<dbReference type="EMBL" id="CAMGYJ010000005">
    <property type="protein sequence ID" value="CAI0426877.1"/>
    <property type="molecule type" value="Genomic_DNA"/>
</dbReference>
<keyword evidence="5" id="KW-0862">Zinc</keyword>
<evidence type="ECO:0000313" key="11">
    <source>
        <dbReference type="Proteomes" id="UP001154282"/>
    </source>
</evidence>
<evidence type="ECO:0000256" key="6">
    <source>
        <dbReference type="ARBA" id="ARBA00023015"/>
    </source>
</evidence>
<gene>
    <name evidence="10" type="ORF">LITE_LOCUS20970</name>
</gene>
<keyword evidence="8" id="KW-0804">Transcription</keyword>
<name>A0AAV0KXF1_9ROSI</name>
<evidence type="ECO:0008006" key="12">
    <source>
        <dbReference type="Google" id="ProtNLM"/>
    </source>
</evidence>
<dbReference type="PANTHER" id="PTHR31576">
    <property type="entry name" value="TATA BOX-BINDING PROTEIN-ASSOCIATED FACTOR RNA POLYMERASE I SUBUNIT B"/>
    <property type="match status" value="1"/>
</dbReference>
<comment type="similarity">
    <text evidence="2">Belongs to the RRN7/TAF1B family.</text>
</comment>
<dbReference type="GO" id="GO:0001164">
    <property type="term" value="F:RNA polymerase I core promoter sequence-specific DNA binding"/>
    <property type="evidence" value="ECO:0007669"/>
    <property type="project" value="InterPro"/>
</dbReference>
<evidence type="ECO:0000256" key="5">
    <source>
        <dbReference type="ARBA" id="ARBA00022833"/>
    </source>
</evidence>
<comment type="caution">
    <text evidence="10">The sequence shown here is derived from an EMBL/GenBank/DDBJ whole genome shotgun (WGS) entry which is preliminary data.</text>
</comment>
<evidence type="ECO:0000256" key="8">
    <source>
        <dbReference type="ARBA" id="ARBA00023163"/>
    </source>
</evidence>
<evidence type="ECO:0000256" key="4">
    <source>
        <dbReference type="ARBA" id="ARBA00022771"/>
    </source>
</evidence>
<sequence>MLTDVADEDFFDKTGGGGGGLYSARFTRRSQPTLSQRTEANFTSQLWYQFSQEVEGSKEITPKKELSRYSNCDGDPIGPTEPEDFAAKATGTLDYEDYFNEVRIRYIMGIQWMIQLQCEALVENFGEAYYSKDHRKRSNEPHNAYGQRAVMVWFRSLRKVIPLDYSLAICFLACHVAREAVLPTDIVKWSLEGKIPFFAAHVEIEKRFEQPSLACPISSSLMFRPSQPVPFQKLEAMAASIAELIGLSLPPVNFYAVASSFLNQLSVPGEKILPHACHIYEWSMPPDLWLSTNELRLPTRVCVMSILIVAIRMLYNLNGFGAWERSLPAEFAKDLPSYLQYCNDVVFAGGGSSSQDQREEEELIEKLWNYYQNAKVTHSLDLARVHLSNSFLVINRTT</sequence>
<evidence type="ECO:0000256" key="7">
    <source>
        <dbReference type="ARBA" id="ARBA00023125"/>
    </source>
</evidence>
<keyword evidence="11" id="KW-1185">Reference proteome</keyword>
<evidence type="ECO:0000256" key="1">
    <source>
        <dbReference type="ARBA" id="ARBA00004604"/>
    </source>
</evidence>
<keyword evidence="7" id="KW-0238">DNA-binding</keyword>
<evidence type="ECO:0000313" key="10">
    <source>
        <dbReference type="EMBL" id="CAI0426877.1"/>
    </source>
</evidence>
<reference evidence="10" key="1">
    <citation type="submission" date="2022-08" db="EMBL/GenBank/DDBJ databases">
        <authorList>
            <person name="Gutierrez-Valencia J."/>
        </authorList>
    </citation>
    <scope>NUCLEOTIDE SEQUENCE</scope>
</reference>
<accession>A0AAV0KXF1</accession>
<keyword evidence="6" id="KW-0805">Transcription regulation</keyword>
<dbReference type="AlphaFoldDB" id="A0AAV0KXF1"/>
<protein>
    <recommendedName>
        <fullName evidence="12">Cyclin N-terminal domain-containing protein</fullName>
    </recommendedName>
</protein>
<keyword evidence="9" id="KW-0539">Nucleus</keyword>
<dbReference type="GO" id="GO:0070860">
    <property type="term" value="C:RNA polymerase I core factor complex"/>
    <property type="evidence" value="ECO:0007669"/>
    <property type="project" value="InterPro"/>
</dbReference>
<organism evidence="10 11">
    <name type="scientific">Linum tenue</name>
    <dbReference type="NCBI Taxonomy" id="586396"/>
    <lineage>
        <taxon>Eukaryota</taxon>
        <taxon>Viridiplantae</taxon>
        <taxon>Streptophyta</taxon>
        <taxon>Embryophyta</taxon>
        <taxon>Tracheophyta</taxon>
        <taxon>Spermatophyta</taxon>
        <taxon>Magnoliopsida</taxon>
        <taxon>eudicotyledons</taxon>
        <taxon>Gunneridae</taxon>
        <taxon>Pentapetalae</taxon>
        <taxon>rosids</taxon>
        <taxon>fabids</taxon>
        <taxon>Malpighiales</taxon>
        <taxon>Linaceae</taxon>
        <taxon>Linum</taxon>
    </lineage>
</organism>
<evidence type="ECO:0000256" key="2">
    <source>
        <dbReference type="ARBA" id="ARBA00006899"/>
    </source>
</evidence>
<dbReference type="InterPro" id="IPR033599">
    <property type="entry name" value="TAF1B/Rrn7"/>
</dbReference>
<keyword evidence="3" id="KW-0479">Metal-binding</keyword>
<dbReference type="GO" id="GO:0008270">
    <property type="term" value="F:zinc ion binding"/>
    <property type="evidence" value="ECO:0007669"/>
    <property type="project" value="UniProtKB-KW"/>
</dbReference>
<comment type="subcellular location">
    <subcellularLocation>
        <location evidence="1">Nucleus</location>
        <location evidence="1">Nucleolus</location>
    </subcellularLocation>
</comment>
<evidence type="ECO:0000256" key="9">
    <source>
        <dbReference type="ARBA" id="ARBA00023242"/>
    </source>
</evidence>
<proteinExistence type="inferred from homology"/>
<dbReference type="GO" id="GO:0042790">
    <property type="term" value="P:nucleolar large rRNA transcription by RNA polymerase I"/>
    <property type="evidence" value="ECO:0007669"/>
    <property type="project" value="TreeGrafter"/>
</dbReference>
<dbReference type="Proteomes" id="UP001154282">
    <property type="component" value="Unassembled WGS sequence"/>
</dbReference>
<keyword evidence="4" id="KW-0863">Zinc-finger</keyword>
<evidence type="ECO:0000256" key="3">
    <source>
        <dbReference type="ARBA" id="ARBA00022723"/>
    </source>
</evidence>
<dbReference type="PANTHER" id="PTHR31576:SF2">
    <property type="entry name" value="TATA BOX-BINDING PROTEIN-ASSOCIATED FACTOR RNA POLYMERASE I SUBUNIT B"/>
    <property type="match status" value="1"/>
</dbReference>